<evidence type="ECO:0000313" key="3">
    <source>
        <dbReference type="EMBL" id="TYP81231.1"/>
    </source>
</evidence>
<dbReference type="EMBL" id="VNHT01000051">
    <property type="protein sequence ID" value="TYP81231.1"/>
    <property type="molecule type" value="Genomic_DNA"/>
</dbReference>
<evidence type="ECO:0000313" key="5">
    <source>
        <dbReference type="Proteomes" id="UP000324176"/>
    </source>
</evidence>
<protein>
    <submittedName>
        <fullName evidence="2 3">Exosortase</fullName>
    </submittedName>
</protein>
<keyword evidence="1" id="KW-0732">Signal</keyword>
<evidence type="ECO:0000256" key="1">
    <source>
        <dbReference type="SAM" id="SignalP"/>
    </source>
</evidence>
<reference evidence="2 4" key="2">
    <citation type="journal article" date="2016" name="Genome Announc.">
        <title>Genome Sequence of Nitrosomonas communis Strain Nm2, a Mesophilic Ammonia-Oxidizing Bacterium Isolated from Mediterranean Soil.</title>
        <authorList>
            <person name="Kozlowski J.A."/>
            <person name="Kits K.D."/>
            <person name="Stein L.Y."/>
        </authorList>
    </citation>
    <scope>NUCLEOTIDE SEQUENCE [LARGE SCALE GENOMIC DNA]</scope>
    <source>
        <strain evidence="2 4">Nm2</strain>
    </source>
</reference>
<feature type="chain" id="PRO_5035990320" evidence="1">
    <location>
        <begin position="25"/>
        <end position="134"/>
    </location>
</feature>
<organism evidence="2 4">
    <name type="scientific">Nitrosomonas communis</name>
    <dbReference type="NCBI Taxonomy" id="44574"/>
    <lineage>
        <taxon>Bacteria</taxon>
        <taxon>Pseudomonadati</taxon>
        <taxon>Pseudomonadota</taxon>
        <taxon>Betaproteobacteria</taxon>
        <taxon>Nitrosomonadales</taxon>
        <taxon>Nitrosomonadaceae</taxon>
        <taxon>Nitrosomonas</taxon>
    </lineage>
</organism>
<evidence type="ECO:0000313" key="2">
    <source>
        <dbReference type="EMBL" id="AKH37200.1"/>
    </source>
</evidence>
<dbReference type="EMBL" id="CP011451">
    <property type="protein sequence ID" value="AKH37200.1"/>
    <property type="molecule type" value="Genomic_DNA"/>
</dbReference>
<dbReference type="Proteomes" id="UP000324176">
    <property type="component" value="Unassembled WGS sequence"/>
</dbReference>
<reference evidence="3 5" key="3">
    <citation type="submission" date="2019-07" db="EMBL/GenBank/DDBJ databases">
        <title>Active sludge and wastewater microbial communities from Klosterneuburg, Austria.</title>
        <authorList>
            <person name="Wagner M."/>
        </authorList>
    </citation>
    <scope>NUCLEOTIDE SEQUENCE [LARGE SCALE GENOMIC DNA]</scope>
    <source>
        <strain evidence="3 5">Nm2</strain>
    </source>
</reference>
<sequence length="134" mass="14875">MNKSKILATCVLVCALMMTSTVQAEEDYLTSFGNKLSQGLANMAFGFVEIPKNVINISNEHNILVGLTWGLVRGVMHGVTRTFVGGAEFLTSPFPTYDFATPAYVWDRFSEDSRYIGLNYPGYWTIYGPLDDGK</sequence>
<dbReference type="KEGG" id="nco:AAW31_04230"/>
<accession>A0A0F7KA51</accession>
<dbReference type="Proteomes" id="UP000034156">
    <property type="component" value="Chromosome"/>
</dbReference>
<dbReference type="NCBIfam" id="TIGR04073">
    <property type="entry name" value="exo_TIGR04073"/>
    <property type="match status" value="1"/>
</dbReference>
<dbReference type="PATRIC" id="fig|44574.3.peg.1010"/>
<reference evidence="4" key="1">
    <citation type="submission" date="2015-05" db="EMBL/GenBank/DDBJ databases">
        <title>Draft genome of Nitrosomonas communis strain Nm2.</title>
        <authorList>
            <person name="Kozlowski J.A."/>
            <person name="Kits K.D."/>
            <person name="Stein L.Y."/>
        </authorList>
    </citation>
    <scope>NUCLEOTIDE SEQUENCE [LARGE SCALE GENOMIC DNA]</scope>
    <source>
        <strain evidence="4">Nm2</strain>
    </source>
</reference>
<keyword evidence="4" id="KW-1185">Reference proteome</keyword>
<evidence type="ECO:0000313" key="4">
    <source>
        <dbReference type="Proteomes" id="UP000034156"/>
    </source>
</evidence>
<dbReference type="OrthoDB" id="8548499at2"/>
<feature type="signal peptide" evidence="1">
    <location>
        <begin position="1"/>
        <end position="24"/>
    </location>
</feature>
<proteinExistence type="predicted"/>
<dbReference type="InterPro" id="IPR023824">
    <property type="entry name" value="CHP04073_exosortase-affil"/>
</dbReference>
<gene>
    <name evidence="2" type="ORF">AAW31_04230</name>
    <name evidence="3" type="ORF">BCL69_105112</name>
</gene>
<dbReference type="AlphaFoldDB" id="A0A0F7KA51"/>
<name>A0A0F7KA51_9PROT</name>